<dbReference type="AlphaFoldDB" id="A0A177WTH8"/>
<organism evidence="1 2">
    <name type="scientific">Batrachochytrium dendrobatidis (strain JEL423)</name>
    <dbReference type="NCBI Taxonomy" id="403673"/>
    <lineage>
        <taxon>Eukaryota</taxon>
        <taxon>Fungi</taxon>
        <taxon>Fungi incertae sedis</taxon>
        <taxon>Chytridiomycota</taxon>
        <taxon>Chytridiomycota incertae sedis</taxon>
        <taxon>Chytridiomycetes</taxon>
        <taxon>Rhizophydiales</taxon>
        <taxon>Rhizophydiales incertae sedis</taxon>
        <taxon>Batrachochytrium</taxon>
    </lineage>
</organism>
<evidence type="ECO:0000313" key="2">
    <source>
        <dbReference type="Proteomes" id="UP000077115"/>
    </source>
</evidence>
<reference evidence="1 2" key="1">
    <citation type="submission" date="2006-10" db="EMBL/GenBank/DDBJ databases">
        <title>The Genome Sequence of Batrachochytrium dendrobatidis JEL423.</title>
        <authorList>
            <consortium name="The Broad Institute Genome Sequencing Platform"/>
            <person name="Birren B."/>
            <person name="Lander E."/>
            <person name="Galagan J."/>
            <person name="Cuomo C."/>
            <person name="Devon K."/>
            <person name="Jaffe D."/>
            <person name="Butler J."/>
            <person name="Alvarez P."/>
            <person name="Gnerre S."/>
            <person name="Grabherr M."/>
            <person name="Kleber M."/>
            <person name="Mauceli E."/>
            <person name="Brockman W."/>
            <person name="Young S."/>
            <person name="LaButti K."/>
            <person name="Sykes S."/>
            <person name="DeCaprio D."/>
            <person name="Crawford M."/>
            <person name="Koehrsen M."/>
            <person name="Engels R."/>
            <person name="Montgomery P."/>
            <person name="Pearson M."/>
            <person name="Howarth C."/>
            <person name="Larson L."/>
            <person name="White J."/>
            <person name="O'Leary S."/>
            <person name="Kodira C."/>
            <person name="Zeng Q."/>
            <person name="Yandava C."/>
            <person name="Alvarado L."/>
            <person name="Longcore J."/>
            <person name="James T."/>
        </authorList>
    </citation>
    <scope>NUCLEOTIDE SEQUENCE [LARGE SCALE GENOMIC DNA]</scope>
    <source>
        <strain evidence="1 2">JEL423</strain>
    </source>
</reference>
<evidence type="ECO:0000313" key="1">
    <source>
        <dbReference type="EMBL" id="OAJ42954.1"/>
    </source>
</evidence>
<dbReference type="STRING" id="403673.A0A177WTH8"/>
<accession>A0A177WTH8</accession>
<dbReference type="VEuPathDB" id="FungiDB:BDEG_26341"/>
<gene>
    <name evidence="1" type="ORF">BDEG_26341</name>
</gene>
<sequence>MNNLRLCDGKELAADSSSLTFLVHDNSPVNSSHERFMYSSIHLDRLSQVEESGSFAEFVDPVAVTCTVFSSNGEVRTYWSTVSLMRVGRQGGWGDTPQSPVVWDSENDDRSPIRSSVLSQLAAVDNFAKTLTIQGFLSYGYDQLDWFFSGSCLVHQTPFSLQLDLEPIRPPYLHSLFA</sequence>
<reference evidence="1 2" key="2">
    <citation type="submission" date="2016-05" db="EMBL/GenBank/DDBJ databases">
        <title>Lineage-specific infection strategies underlie the spectrum of fungal disease in amphibians.</title>
        <authorList>
            <person name="Cuomo C.A."/>
            <person name="Farrer R.A."/>
            <person name="James T."/>
            <person name="Longcore J."/>
            <person name="Birren B."/>
        </authorList>
    </citation>
    <scope>NUCLEOTIDE SEQUENCE [LARGE SCALE GENOMIC DNA]</scope>
    <source>
        <strain evidence="1 2">JEL423</strain>
    </source>
</reference>
<dbReference type="Proteomes" id="UP000077115">
    <property type="component" value="Unassembled WGS sequence"/>
</dbReference>
<protein>
    <submittedName>
        <fullName evidence="1">Uncharacterized protein</fullName>
    </submittedName>
</protein>
<dbReference type="EMBL" id="DS022308">
    <property type="protein sequence ID" value="OAJ42954.1"/>
    <property type="molecule type" value="Genomic_DNA"/>
</dbReference>
<name>A0A177WTH8_BATDL</name>
<proteinExistence type="predicted"/>